<dbReference type="InterPro" id="IPR010994">
    <property type="entry name" value="RuvA_2-like"/>
</dbReference>
<comment type="caution">
    <text evidence="3">The sequence shown here is derived from an EMBL/GenBank/DDBJ whole genome shotgun (WGS) entry which is preliminary data.</text>
</comment>
<dbReference type="NCBIfam" id="TIGR00426">
    <property type="entry name" value="competence protein ComEA helix-hairpin-helix repeat region"/>
    <property type="match status" value="1"/>
</dbReference>
<organism evidence="3 4">
    <name type="scientific">Rubrivirga marina</name>
    <dbReference type="NCBI Taxonomy" id="1196024"/>
    <lineage>
        <taxon>Bacteria</taxon>
        <taxon>Pseudomonadati</taxon>
        <taxon>Rhodothermota</taxon>
        <taxon>Rhodothermia</taxon>
        <taxon>Rhodothermales</taxon>
        <taxon>Rubricoccaceae</taxon>
        <taxon>Rubrivirga</taxon>
    </lineage>
</organism>
<name>A0A271J7F2_9BACT</name>
<dbReference type="GO" id="GO:0015628">
    <property type="term" value="P:protein secretion by the type II secretion system"/>
    <property type="evidence" value="ECO:0007669"/>
    <property type="project" value="TreeGrafter"/>
</dbReference>
<dbReference type="GO" id="GO:0015627">
    <property type="term" value="C:type II protein secretion system complex"/>
    <property type="evidence" value="ECO:0007669"/>
    <property type="project" value="TreeGrafter"/>
</dbReference>
<dbReference type="RefSeq" id="WP_218830589.1">
    <property type="nucleotide sequence ID" value="NZ_MQWD01000001.1"/>
</dbReference>
<gene>
    <name evidence="3" type="ORF">BSZ37_20130</name>
</gene>
<evidence type="ECO:0000313" key="3">
    <source>
        <dbReference type="EMBL" id="PAP78569.1"/>
    </source>
</evidence>
<feature type="domain" description="Helix-hairpin-helix DNA-binding motif class 1" evidence="2">
    <location>
        <begin position="156"/>
        <end position="175"/>
    </location>
</feature>
<dbReference type="PANTHER" id="PTHR21180:SF32">
    <property type="entry name" value="ENDONUCLEASE_EXONUCLEASE_PHOSPHATASE FAMILY DOMAIN-CONTAINING PROTEIN 1"/>
    <property type="match status" value="1"/>
</dbReference>
<reference evidence="3 4" key="1">
    <citation type="submission" date="2016-11" db="EMBL/GenBank/DDBJ databases">
        <title>Study of marine rhodopsin-containing bacteria.</title>
        <authorList>
            <person name="Yoshizawa S."/>
            <person name="Kumagai Y."/>
            <person name="Kogure K."/>
        </authorList>
    </citation>
    <scope>NUCLEOTIDE SEQUENCE [LARGE SCALE GENOMIC DNA]</scope>
    <source>
        <strain evidence="3 4">SAORIC-28</strain>
    </source>
</reference>
<proteinExistence type="predicted"/>
<dbReference type="SMART" id="SM00278">
    <property type="entry name" value="HhH1"/>
    <property type="match status" value="2"/>
</dbReference>
<dbReference type="GO" id="GO:0003677">
    <property type="term" value="F:DNA binding"/>
    <property type="evidence" value="ECO:0007669"/>
    <property type="project" value="InterPro"/>
</dbReference>
<dbReference type="GO" id="GO:0006281">
    <property type="term" value="P:DNA repair"/>
    <property type="evidence" value="ECO:0007669"/>
    <property type="project" value="InterPro"/>
</dbReference>
<evidence type="ECO:0000256" key="1">
    <source>
        <dbReference type="SAM" id="MobiDB-lite"/>
    </source>
</evidence>
<dbReference type="Proteomes" id="UP000216339">
    <property type="component" value="Unassembled WGS sequence"/>
</dbReference>
<dbReference type="InterPro" id="IPR051675">
    <property type="entry name" value="Endo/Exo/Phosphatase_dom_1"/>
</dbReference>
<dbReference type="Gene3D" id="1.10.150.320">
    <property type="entry name" value="Photosystem II 12 kDa extrinsic protein"/>
    <property type="match status" value="1"/>
</dbReference>
<evidence type="ECO:0000313" key="4">
    <source>
        <dbReference type="Proteomes" id="UP000216339"/>
    </source>
</evidence>
<accession>A0A271J7F2</accession>
<dbReference type="SUPFAM" id="SSF47781">
    <property type="entry name" value="RuvA domain 2-like"/>
    <property type="match status" value="1"/>
</dbReference>
<dbReference type="InterPro" id="IPR003583">
    <property type="entry name" value="Hlx-hairpin-Hlx_DNA-bd_motif"/>
</dbReference>
<dbReference type="Pfam" id="PF12836">
    <property type="entry name" value="HHH_3"/>
    <property type="match status" value="1"/>
</dbReference>
<keyword evidence="4" id="KW-1185">Reference proteome</keyword>
<protein>
    <recommendedName>
        <fullName evidence="2">Helix-hairpin-helix DNA-binding motif class 1 domain-containing protein</fullName>
    </recommendedName>
</protein>
<dbReference type="InterPro" id="IPR004509">
    <property type="entry name" value="Competence_ComEA_HhH"/>
</dbReference>
<feature type="region of interest" description="Disordered" evidence="1">
    <location>
        <begin position="101"/>
        <end position="121"/>
    </location>
</feature>
<dbReference type="EMBL" id="MQWD01000001">
    <property type="protein sequence ID" value="PAP78569.1"/>
    <property type="molecule type" value="Genomic_DNA"/>
</dbReference>
<evidence type="ECO:0000259" key="2">
    <source>
        <dbReference type="SMART" id="SM00278"/>
    </source>
</evidence>
<sequence>MTWLYRLRTRLGLSEVEATAALTLLLALLGGTVARHLQATSAPIPADFYAASDAAFATAAADTTREAAPAVPLALAAMPEAPASAAPAADSTAAEIADAAVERAAAPRRSGKPPPAPTNLNTASAQELQRLPRIGPALAGRIVEHRRTHGPFRTPEQITEVKGIGEKTLERMRPWIRL</sequence>
<feature type="domain" description="Helix-hairpin-helix DNA-binding motif class 1" evidence="2">
    <location>
        <begin position="126"/>
        <end position="145"/>
    </location>
</feature>
<dbReference type="AlphaFoldDB" id="A0A271J7F2"/>
<dbReference type="PANTHER" id="PTHR21180">
    <property type="entry name" value="ENDONUCLEASE/EXONUCLEASE/PHOSPHATASE FAMILY DOMAIN-CONTAINING PROTEIN 1"/>
    <property type="match status" value="1"/>
</dbReference>